<evidence type="ECO:0000313" key="2">
    <source>
        <dbReference type="Proteomes" id="UP001600165"/>
    </source>
</evidence>
<comment type="caution">
    <text evidence="1">The sequence shown here is derived from an EMBL/GenBank/DDBJ whole genome shotgun (WGS) entry which is preliminary data.</text>
</comment>
<dbReference type="RefSeq" id="WP_377968192.1">
    <property type="nucleotide sequence ID" value="NZ_JBHZOL010000115.1"/>
</dbReference>
<dbReference type="EMBL" id="JBHZOL010000115">
    <property type="protein sequence ID" value="MFE4108563.1"/>
    <property type="molecule type" value="Genomic_DNA"/>
</dbReference>
<protein>
    <submittedName>
        <fullName evidence="1">Uncharacterized protein</fullName>
    </submittedName>
</protein>
<dbReference type="Proteomes" id="UP001600165">
    <property type="component" value="Unassembled WGS sequence"/>
</dbReference>
<keyword evidence="2" id="KW-1185">Reference proteome</keyword>
<gene>
    <name evidence="1" type="ORF">ACFVKH_19980</name>
</gene>
<name>A0ABW6IK21_9CYAN</name>
<sequence>MVEEFNQRPLITDLEANDKLLVTDASANHAVKRLPFSLLEESLGGNGGQPAPSLVVFSEDPPATPFAGIWLEPSGDSWVRDQGNTVWVSLQKYSVASRFNENSNPFPIDFPYPVKHGQSWLEEIVFSGYFATAPNAANYWNIRLFSRYDAGTTALTGLIQLPLSANAINLRHVVRSVVNGGLRTSLRLEFSKVGSPPTIGEGSVAIRFRDTR</sequence>
<accession>A0ABW6IK21</accession>
<evidence type="ECO:0000313" key="1">
    <source>
        <dbReference type="EMBL" id="MFE4108563.1"/>
    </source>
</evidence>
<proteinExistence type="predicted"/>
<reference evidence="1 2" key="1">
    <citation type="submission" date="2024-10" db="EMBL/GenBank/DDBJ databases">
        <authorList>
            <person name="Ratan Roy A."/>
            <person name="Morales Sandoval P.H."/>
            <person name="De Los Santos Villalobos S."/>
            <person name="Chakraborty S."/>
            <person name="Mukherjee J."/>
        </authorList>
    </citation>
    <scope>NUCLEOTIDE SEQUENCE [LARGE SCALE GENOMIC DNA]</scope>
    <source>
        <strain evidence="1 2">S1</strain>
    </source>
</reference>
<organism evidence="1 2">
    <name type="scientific">Almyronema epifaneia S1</name>
    <dbReference type="NCBI Taxonomy" id="2991925"/>
    <lineage>
        <taxon>Bacteria</taxon>
        <taxon>Bacillati</taxon>
        <taxon>Cyanobacteriota</taxon>
        <taxon>Cyanophyceae</taxon>
        <taxon>Nodosilineales</taxon>
        <taxon>Nodosilineaceae</taxon>
        <taxon>Almyronema</taxon>
        <taxon>Almyronema epifaneia</taxon>
    </lineage>
</organism>